<dbReference type="InterPro" id="IPR050226">
    <property type="entry name" value="NagZ_Beta-hexosaminidase"/>
</dbReference>
<dbReference type="PANTHER" id="PTHR30480">
    <property type="entry name" value="BETA-HEXOSAMINIDASE-RELATED"/>
    <property type="match status" value="1"/>
</dbReference>
<comment type="catalytic activity">
    <reaction evidence="1">
        <text>Hydrolysis of terminal non-reducing N-acetyl-D-hexosamine residues in N-acetyl-beta-D-hexosaminides.</text>
        <dbReference type="EC" id="3.2.1.52"/>
    </reaction>
</comment>
<dbReference type="Gene3D" id="3.20.20.300">
    <property type="entry name" value="Glycoside hydrolase, family 3, N-terminal domain"/>
    <property type="match status" value="1"/>
</dbReference>
<dbReference type="InterPro" id="IPR036962">
    <property type="entry name" value="Glyco_hydro_3_N_sf"/>
</dbReference>
<reference evidence="7 8" key="1">
    <citation type="submission" date="2012-06" db="EMBL/GenBank/DDBJ databases">
        <title>Complete sequence of Sulfurospirillum barnesii SES-3.</title>
        <authorList>
            <consortium name="US DOE Joint Genome Institute"/>
            <person name="Lucas S."/>
            <person name="Han J."/>
            <person name="Lapidus A."/>
            <person name="Cheng J.-F."/>
            <person name="Goodwin L."/>
            <person name="Pitluck S."/>
            <person name="Peters L."/>
            <person name="Ovchinnikova G."/>
            <person name="Lu M."/>
            <person name="Detter J.C."/>
            <person name="Han C."/>
            <person name="Tapia R."/>
            <person name="Land M."/>
            <person name="Hauser L."/>
            <person name="Kyrpides N."/>
            <person name="Ivanova N."/>
            <person name="Pagani I."/>
            <person name="Stolz J."/>
            <person name="Arkin A."/>
            <person name="Dehal P."/>
            <person name="Oremland R."/>
            <person name="Saltikov C."/>
            <person name="Basu P."/>
            <person name="Hollibaugh J."/>
            <person name="Newman D."/>
            <person name="Stolyar S."/>
            <person name="Hazen T."/>
            <person name="Woyke T."/>
        </authorList>
    </citation>
    <scope>NUCLEOTIDE SEQUENCE [LARGE SCALE GENOMIC DNA]</scope>
    <source>
        <strain evidence="8">ATCC 700032 / DSM 10660 / SES-3</strain>
    </source>
</reference>
<dbReference type="HOGENOM" id="CLU_008392_0_3_7"/>
<dbReference type="PANTHER" id="PTHR30480:SF13">
    <property type="entry name" value="BETA-HEXOSAMINIDASE"/>
    <property type="match status" value="1"/>
</dbReference>
<keyword evidence="8" id="KW-1185">Reference proteome</keyword>
<evidence type="ECO:0000256" key="1">
    <source>
        <dbReference type="ARBA" id="ARBA00001231"/>
    </source>
</evidence>
<dbReference type="eggNOG" id="COG1472">
    <property type="taxonomic scope" value="Bacteria"/>
</dbReference>
<keyword evidence="5" id="KW-0326">Glycosidase</keyword>
<keyword evidence="4 7" id="KW-0378">Hydrolase</keyword>
<sequence>MRRITLVFIGLFFYSLPLHAMPEDEALKKMIGHMLIVGFEEEKLVATSPIVEAIERYELGGVILFDRFYTDKSRVKNIRSSEQLKALTHTLKASAKTPLLICVDQEGGKVARLKPSYGFVQTPSALKVASESLEKAKETYDALALMLREHGINCNFAPDVDLSLNPKNSVIVGLERSYGTEPHRVVSYAGVMLESFVEHNITGVLKHFPGHGSSFEDSHLGFVDVTQTWSEVELDPYRMLIAQEKASMIMSAHVFNAKLDKNYPATLSYATNTLLLRQTLGFKGVLVSDDMHMQAIANDYSLKDAITLAINSGVDMLLFGNQLSYTSTHEIIETIATQVKSGAISLQRIREANTRIEHLRH</sequence>
<dbReference type="GO" id="GO:0009254">
    <property type="term" value="P:peptidoglycan turnover"/>
    <property type="evidence" value="ECO:0007669"/>
    <property type="project" value="TreeGrafter"/>
</dbReference>
<proteinExistence type="inferred from homology"/>
<dbReference type="PATRIC" id="fig|760154.4.peg.1199"/>
<dbReference type="RefSeq" id="WP_014769369.1">
    <property type="nucleotide sequence ID" value="NC_018002.1"/>
</dbReference>
<evidence type="ECO:0000256" key="2">
    <source>
        <dbReference type="ARBA" id="ARBA00005336"/>
    </source>
</evidence>
<evidence type="ECO:0000256" key="5">
    <source>
        <dbReference type="ARBA" id="ARBA00023295"/>
    </source>
</evidence>
<evidence type="ECO:0000256" key="4">
    <source>
        <dbReference type="ARBA" id="ARBA00022801"/>
    </source>
</evidence>
<accession>I3XX16</accession>
<dbReference type="STRING" id="760154.Sulba_1195"/>
<name>I3XX16_SULBS</name>
<gene>
    <name evidence="7" type="ordered locus">Sulba_1195</name>
</gene>
<evidence type="ECO:0000313" key="8">
    <source>
        <dbReference type="Proteomes" id="UP000006176"/>
    </source>
</evidence>
<evidence type="ECO:0000313" key="7">
    <source>
        <dbReference type="EMBL" id="AFL68490.1"/>
    </source>
</evidence>
<dbReference type="Pfam" id="PF00933">
    <property type="entry name" value="Glyco_hydro_3"/>
    <property type="match status" value="1"/>
</dbReference>
<dbReference type="InterPro" id="IPR017853">
    <property type="entry name" value="GH"/>
</dbReference>
<evidence type="ECO:0000256" key="3">
    <source>
        <dbReference type="ARBA" id="ARBA00012663"/>
    </source>
</evidence>
<protein>
    <recommendedName>
        <fullName evidence="3">beta-N-acetylhexosaminidase</fullName>
        <ecNumber evidence="3">3.2.1.52</ecNumber>
    </recommendedName>
</protein>
<dbReference type="GO" id="GO:0004563">
    <property type="term" value="F:beta-N-acetylhexosaminidase activity"/>
    <property type="evidence" value="ECO:0007669"/>
    <property type="project" value="UniProtKB-EC"/>
</dbReference>
<dbReference type="AlphaFoldDB" id="I3XX16"/>
<comment type="similarity">
    <text evidence="2">Belongs to the glycosyl hydrolase 3 family.</text>
</comment>
<dbReference type="GO" id="GO:0005975">
    <property type="term" value="P:carbohydrate metabolic process"/>
    <property type="evidence" value="ECO:0007669"/>
    <property type="project" value="InterPro"/>
</dbReference>
<feature type="domain" description="Glycoside hydrolase family 3 N-terminal" evidence="6">
    <location>
        <begin position="34"/>
        <end position="358"/>
    </location>
</feature>
<dbReference type="Proteomes" id="UP000006176">
    <property type="component" value="Chromosome"/>
</dbReference>
<organism evidence="7 8">
    <name type="scientific">Sulfurospirillum barnesii (strain ATCC 700032 / DSM 10660 / SES-3)</name>
    <dbReference type="NCBI Taxonomy" id="760154"/>
    <lineage>
        <taxon>Bacteria</taxon>
        <taxon>Pseudomonadati</taxon>
        <taxon>Campylobacterota</taxon>
        <taxon>Epsilonproteobacteria</taxon>
        <taxon>Campylobacterales</taxon>
        <taxon>Sulfurospirillaceae</taxon>
        <taxon>Sulfurospirillum</taxon>
    </lineage>
</organism>
<dbReference type="EC" id="3.2.1.52" evidence="3"/>
<dbReference type="SUPFAM" id="SSF51445">
    <property type="entry name" value="(Trans)glycosidases"/>
    <property type="match status" value="1"/>
</dbReference>
<dbReference type="InterPro" id="IPR001764">
    <property type="entry name" value="Glyco_hydro_3_N"/>
</dbReference>
<dbReference type="KEGG" id="sba:Sulba_1195"/>
<evidence type="ECO:0000259" key="6">
    <source>
        <dbReference type="Pfam" id="PF00933"/>
    </source>
</evidence>
<dbReference type="EMBL" id="CP003333">
    <property type="protein sequence ID" value="AFL68490.1"/>
    <property type="molecule type" value="Genomic_DNA"/>
</dbReference>